<reference evidence="1" key="1">
    <citation type="submission" date="2020-10" db="EMBL/GenBank/DDBJ databases">
        <authorList>
            <person name="Castelo-Branco R."/>
            <person name="Eusebio N."/>
            <person name="Adriana R."/>
            <person name="Vieira A."/>
            <person name="Brugerolle De Fraissinette N."/>
            <person name="Rezende De Castro R."/>
            <person name="Schneider M.P."/>
            <person name="Vasconcelos V."/>
            <person name="Leao P.N."/>
        </authorList>
    </citation>
    <scope>NUCLEOTIDE SEQUENCE</scope>
    <source>
        <strain evidence="1">LEGE 07310</strain>
    </source>
</reference>
<dbReference type="InterPro" id="IPR054619">
    <property type="entry name" value="Npun_R2821-like"/>
</dbReference>
<dbReference type="AlphaFoldDB" id="A0A8J7A637"/>
<dbReference type="NCBIfam" id="NF045582">
    <property type="entry name" value="Npun_R2823_gen"/>
    <property type="match status" value="1"/>
</dbReference>
<evidence type="ECO:0000313" key="1">
    <source>
        <dbReference type="EMBL" id="MBE9076600.1"/>
    </source>
</evidence>
<evidence type="ECO:0000313" key="2">
    <source>
        <dbReference type="Proteomes" id="UP000636505"/>
    </source>
</evidence>
<keyword evidence="2" id="KW-1185">Reference proteome</keyword>
<organism evidence="1 2">
    <name type="scientific">Vasconcelosia minhoensis LEGE 07310</name>
    <dbReference type="NCBI Taxonomy" id="915328"/>
    <lineage>
        <taxon>Bacteria</taxon>
        <taxon>Bacillati</taxon>
        <taxon>Cyanobacteriota</taxon>
        <taxon>Cyanophyceae</taxon>
        <taxon>Nodosilineales</taxon>
        <taxon>Cymatolegaceae</taxon>
        <taxon>Vasconcelosia</taxon>
        <taxon>Vasconcelosia minhoensis</taxon>
    </lineage>
</organism>
<dbReference type="RefSeq" id="WP_193905263.1">
    <property type="nucleotide sequence ID" value="NZ_JADEXG010000007.1"/>
</dbReference>
<comment type="caution">
    <text evidence="1">The sequence shown here is derived from an EMBL/GenBank/DDBJ whole genome shotgun (WGS) entry which is preliminary data.</text>
</comment>
<proteinExistence type="predicted"/>
<gene>
    <name evidence="1" type="ORF">IQ241_04695</name>
</gene>
<dbReference type="Gene3D" id="3.90.550.10">
    <property type="entry name" value="Spore Coat Polysaccharide Biosynthesis Protein SpsA, Chain A"/>
    <property type="match status" value="1"/>
</dbReference>
<dbReference type="InterPro" id="IPR029044">
    <property type="entry name" value="Nucleotide-diphossugar_trans"/>
</dbReference>
<name>A0A8J7A637_9CYAN</name>
<dbReference type="Proteomes" id="UP000636505">
    <property type="component" value="Unassembled WGS sequence"/>
</dbReference>
<dbReference type="SUPFAM" id="SSF53448">
    <property type="entry name" value="Nucleotide-diphospho-sugar transferases"/>
    <property type="match status" value="1"/>
</dbReference>
<dbReference type="EMBL" id="JADEXG010000007">
    <property type="protein sequence ID" value="MBE9076600.1"/>
    <property type="molecule type" value="Genomic_DNA"/>
</dbReference>
<sequence>MQRGIYIVANDRVADNAIALLSSLRRHDPNVPIVLIPFDQRYQGVAERLQRYQVSLFPDLAFLEAFTQKIGEIFPKDFLALPNKMRKLAGWFGPLDDFLYIDTDILFFGPVTETLAYLEQADFICCDYHFKGRGIQDIFSQRVIDDGIFTPEALQDVFNSGLWGSKKGAISLEQMYDLLQDCAQHREYFDFSSGTTDQPIINYLVLKAIPRRLNIAKANPSEPGSWGGSPHFEQRDRRLYDGDRPLRYLHWAGTPMRPGGPYRTLWEYYRYLDDPDARSVETPPIRKSWRQRLSAMLRKAR</sequence>
<accession>A0A8J7A637</accession>
<protein>
    <submittedName>
        <fullName evidence="1">Methionine synthase</fullName>
    </submittedName>
</protein>